<organism evidence="4 5">
    <name type="scientific">Cohnella lubricantis</name>
    <dbReference type="NCBI Taxonomy" id="2163172"/>
    <lineage>
        <taxon>Bacteria</taxon>
        <taxon>Bacillati</taxon>
        <taxon>Bacillota</taxon>
        <taxon>Bacilli</taxon>
        <taxon>Bacillales</taxon>
        <taxon>Paenibacillaceae</taxon>
        <taxon>Cohnella</taxon>
    </lineage>
</organism>
<dbReference type="Gene3D" id="1.20.120.20">
    <property type="entry name" value="Apolipoprotein"/>
    <property type="match status" value="1"/>
</dbReference>
<evidence type="ECO:0000256" key="1">
    <source>
        <dbReference type="ARBA" id="ARBA00022612"/>
    </source>
</evidence>
<gene>
    <name evidence="4" type="ORF">H4Q31_01400</name>
</gene>
<keyword evidence="2" id="KW-1133">Transmembrane helix</keyword>
<protein>
    <submittedName>
        <fullName evidence="4">Phage tail tape measure protein</fullName>
    </submittedName>
</protein>
<feature type="transmembrane region" description="Helical" evidence="2">
    <location>
        <begin position="419"/>
        <end position="448"/>
    </location>
</feature>
<evidence type="ECO:0000256" key="2">
    <source>
        <dbReference type="SAM" id="Phobius"/>
    </source>
</evidence>
<reference evidence="4 5" key="1">
    <citation type="submission" date="2020-08" db="EMBL/GenBank/DDBJ databases">
        <title>Cohnella phylogeny.</title>
        <authorList>
            <person name="Dunlap C."/>
        </authorList>
    </citation>
    <scope>NUCLEOTIDE SEQUENCE [LARGE SCALE GENOMIC DNA]</scope>
    <source>
        <strain evidence="4 5">DSM 103658</strain>
    </source>
</reference>
<evidence type="ECO:0000313" key="4">
    <source>
        <dbReference type="EMBL" id="MBB6675977.1"/>
    </source>
</evidence>
<keyword evidence="5" id="KW-1185">Reference proteome</keyword>
<name>A0A841TAB5_9BACL</name>
<dbReference type="InterPro" id="IPR010090">
    <property type="entry name" value="Phage_tape_meas"/>
</dbReference>
<keyword evidence="2" id="KW-0472">Membrane</keyword>
<evidence type="ECO:0000313" key="5">
    <source>
        <dbReference type="Proteomes" id="UP000574133"/>
    </source>
</evidence>
<dbReference type="AlphaFoldDB" id="A0A841TAB5"/>
<accession>A0A841TAB5</accession>
<keyword evidence="2" id="KW-0812">Transmembrane</keyword>
<dbReference type="RefSeq" id="WP_185177282.1">
    <property type="nucleotide sequence ID" value="NZ_CBCSEP010000012.1"/>
</dbReference>
<proteinExistence type="predicted"/>
<sequence length="686" mass="70585">MAKETIASMAVRLGVDLTDFQKDMTEFQKTWGKLGKQIQDAGTKIGITFTAAGSAIAAGLGVAVSKAMDFDAEMSRVGAIAGATGSDLEDMRQTALDLGASTSKSASEVATGMELMAAKGYDATQTIAAMPGVIAAAEASGEDMAMVADTVASALNAFGMEAKDASKVADVLAKSANTSAAGVEDLQYAFKYAAPVANSLGISMEQLAAATGIMADSGMKGEQAGTTLRAALLKLTDPSKEAKKGMDALGLSVTDAQGNFLPFDQIIQQLATSTANMTNAQKSQALSTIFGTEAMTGMLSLVEAGPEKLQALTTELQNSGGASATAAAAMKDNLKGSMDELSGAVETLQISMGSALAPAIQSVADGISGLVHWFNDLSPTTQKWIAIGAALAAGLLVLVGVIGFMAAALGAMAAAEWAVILPIAGIVAGVALVIAAIAAAAILIYQYWDEIVAYLTGVWEGIKQTAATVWDAIKQFFVDYWPVILGVFTGGLGLVVALLVKNWDSIWATIKKVWGNIKSFFSDTWGGIKTMASDAFGSIATALENVWDSVTGTVKGVWSGIESIIKGSINWIIGAINKFIGGVNSIKIEVPSIDIPFVGKVGGFSVGLPNIPKIPALATGTNYVPADTLAYIHKGEAVVPKEYNPANGGGANGGPTTLIIEMDGRAIAQKTFERMGGTLRMRGAVT</sequence>
<feature type="transmembrane region" description="Helical" evidence="2">
    <location>
        <begin position="480"/>
        <end position="500"/>
    </location>
</feature>
<evidence type="ECO:0000259" key="3">
    <source>
        <dbReference type="Pfam" id="PF10145"/>
    </source>
</evidence>
<dbReference type="Pfam" id="PF10145">
    <property type="entry name" value="PhageMin_Tail"/>
    <property type="match status" value="1"/>
</dbReference>
<dbReference type="EMBL" id="JACJVN010000007">
    <property type="protein sequence ID" value="MBB6675977.1"/>
    <property type="molecule type" value="Genomic_DNA"/>
</dbReference>
<feature type="domain" description="Phage tail tape measure protein" evidence="3">
    <location>
        <begin position="92"/>
        <end position="291"/>
    </location>
</feature>
<dbReference type="Proteomes" id="UP000574133">
    <property type="component" value="Unassembled WGS sequence"/>
</dbReference>
<keyword evidence="1" id="KW-1188">Viral release from host cell</keyword>
<dbReference type="PANTHER" id="PTHR37813">
    <property type="entry name" value="FELS-2 PROPHAGE PROTEIN"/>
    <property type="match status" value="1"/>
</dbReference>
<comment type="caution">
    <text evidence="4">The sequence shown here is derived from an EMBL/GenBank/DDBJ whole genome shotgun (WGS) entry which is preliminary data.</text>
</comment>
<dbReference type="NCBIfam" id="TIGR01760">
    <property type="entry name" value="tape_meas_TP901"/>
    <property type="match status" value="1"/>
</dbReference>
<dbReference type="PANTHER" id="PTHR37813:SF1">
    <property type="entry name" value="FELS-2 PROPHAGE PROTEIN"/>
    <property type="match status" value="1"/>
</dbReference>
<feature type="transmembrane region" description="Helical" evidence="2">
    <location>
        <begin position="384"/>
        <end position="407"/>
    </location>
</feature>